<sequence length="1118" mass="117684">MKRSDAIGRSCSLRSSWTKRGLAVTAVAAVATTSAFAANPAMADEADWTYDVTSLETGVNNGYQLAYDDDNDKVYFTDAAWRSETRVEGTADSEPLDWSNVEDDVTSQSSMRTTFSPYGVAVDGKLDGGTIVTTTARARDGQYGGAVVIYTASQGAPTNEDRVYQWEDGTPIFSGVRRIAVDETNHLAYVTNLGNSRGSGPDGWITVLDLTKRGHESVVAQITVPDASGAVGVAVDEANNKIYVGGYAGGLYMIDGNAIDTSNPKSFDLNNGAITKLEDAGVGENPRPTYNADLKRLYVSEWASPTAKITVVDADPASSTYGEQIDQIETGPSNAVEVDGELGILYSANLGDQEVVAFDTETHEELFTVPTSGNALNLGINPDNNDVWVSNFSNSGKTDVISVSEATGETEEPTEPETVETPYGSGDTIAYVNHPSEWVEGTTLKLSGTNWKHPDGTGSTIALKLNAGSIAPKTPIGGDVPDDVWALIEADDDGTWTAEIPFPSSENTNADVSGLVAGGEIKFAFLTGSMKPGDAIRGGQLPISIGAAPAAEEEAPSEADPAAEYDWTVNTYDTGVTNGYQLAYDDDNDRVYFSDAQWRSETRDADTGEITVTQEATGKIVEFNANSYELVANHDYTGLYRNDDSYTINVTQEASGKVVEFDANAKSLTQNHDYTGLTRNDGSGLTDADPFDWSNVEDDVTSQSSMRTTFSPYGIAVDGKLDGGTIVTTTARARDGQYGGAVVVYSAQDGAPTDADRIFEWEDGSQIFSGVRRIAVDETNHLAYITNLGNSRGNGPDGWITVLDLTKRGAESVLAQITVPDAAGAVGVAVDEANNLIYVGGYAGGLYVIDGNAIDTSDPRSFDLNNGAITKLEDAGVGENPRPTYNADLKRLYVSQWASPQAAISVVDADPESDTYGLQIEEIITGPSNAVEVDGEYGILYSANLGDQEVVAFDTETHEVLFTVPTSGNALNIGINPDTHDVWVSNFSNSGITDIISVKPAGEEEPGKGDENGDENGAENGNEDGAETGDENGAADGATPVPTTPSENDGDDAAANGSGSGSNGSGDKGSTDAGNKDKDGNLASTGAEMLPAIGILSALLIAGAALLTWGRKRGLEQE</sequence>
<reference evidence="4 5" key="1">
    <citation type="submission" date="2019-09" db="EMBL/GenBank/DDBJ databases">
        <title>Phylogeny of genus Pseudoclavibacter and closely related genus.</title>
        <authorList>
            <person name="Li Y."/>
        </authorList>
    </citation>
    <scope>NUCLEOTIDE SEQUENCE [LARGE SCALE GENOMIC DNA]</scope>
    <source>
        <strain evidence="4 5">KCTC 13959</strain>
    </source>
</reference>
<feature type="compositionally biased region" description="Acidic residues" evidence="1">
    <location>
        <begin position="1012"/>
        <end position="1030"/>
    </location>
</feature>
<evidence type="ECO:0000256" key="3">
    <source>
        <dbReference type="SAM" id="SignalP"/>
    </source>
</evidence>
<feature type="chain" id="PRO_5039145771" description="YncE family protein" evidence="3">
    <location>
        <begin position="38"/>
        <end position="1118"/>
    </location>
</feature>
<evidence type="ECO:0000313" key="5">
    <source>
        <dbReference type="Proteomes" id="UP000433493"/>
    </source>
</evidence>
<dbReference type="SUPFAM" id="SSF75011">
    <property type="entry name" value="3-carboxy-cis,cis-mucoante lactonizing enzyme"/>
    <property type="match status" value="1"/>
</dbReference>
<keyword evidence="3" id="KW-0732">Signal</keyword>
<evidence type="ECO:0000256" key="2">
    <source>
        <dbReference type="SAM" id="Phobius"/>
    </source>
</evidence>
<dbReference type="RefSeq" id="WP_158052550.1">
    <property type="nucleotide sequence ID" value="NZ_WBKB01000005.1"/>
</dbReference>
<feature type="compositionally biased region" description="Basic and acidic residues" evidence="1">
    <location>
        <begin position="1001"/>
        <end position="1011"/>
    </location>
</feature>
<evidence type="ECO:0000256" key="1">
    <source>
        <dbReference type="SAM" id="MobiDB-lite"/>
    </source>
</evidence>
<dbReference type="Proteomes" id="UP000433493">
    <property type="component" value="Unassembled WGS sequence"/>
</dbReference>
<dbReference type="SUPFAM" id="SSF51004">
    <property type="entry name" value="C-terminal (heme d1) domain of cytochrome cd1-nitrite reductase"/>
    <property type="match status" value="1"/>
</dbReference>
<keyword evidence="2" id="KW-0472">Membrane</keyword>
<dbReference type="AlphaFoldDB" id="A0A7J5BA89"/>
<organism evidence="4 5">
    <name type="scientific">Gulosibacter chungangensis</name>
    <dbReference type="NCBI Taxonomy" id="979746"/>
    <lineage>
        <taxon>Bacteria</taxon>
        <taxon>Bacillati</taxon>
        <taxon>Actinomycetota</taxon>
        <taxon>Actinomycetes</taxon>
        <taxon>Micrococcales</taxon>
        <taxon>Microbacteriaceae</taxon>
        <taxon>Gulosibacter</taxon>
    </lineage>
</organism>
<evidence type="ECO:0008006" key="6">
    <source>
        <dbReference type="Google" id="ProtNLM"/>
    </source>
</evidence>
<keyword evidence="2" id="KW-0812">Transmembrane</keyword>
<dbReference type="InterPro" id="IPR011048">
    <property type="entry name" value="Haem_d1_sf"/>
</dbReference>
<accession>A0A7J5BA89</accession>
<dbReference type="OrthoDB" id="3696279at2"/>
<feature type="region of interest" description="Disordered" evidence="1">
    <location>
        <begin position="999"/>
        <end position="1084"/>
    </location>
</feature>
<dbReference type="InterPro" id="IPR051200">
    <property type="entry name" value="Host-pathogen_enzymatic-act"/>
</dbReference>
<dbReference type="EMBL" id="WBKB01000005">
    <property type="protein sequence ID" value="KAB1642743.1"/>
    <property type="molecule type" value="Genomic_DNA"/>
</dbReference>
<dbReference type="Gene3D" id="2.130.10.10">
    <property type="entry name" value="YVTN repeat-like/Quinoprotein amine dehydrogenase"/>
    <property type="match status" value="2"/>
</dbReference>
<keyword evidence="2" id="KW-1133">Transmembrane helix</keyword>
<feature type="compositionally biased region" description="Gly residues" evidence="1">
    <location>
        <begin position="1058"/>
        <end position="1067"/>
    </location>
</feature>
<dbReference type="InterPro" id="IPR015943">
    <property type="entry name" value="WD40/YVTN_repeat-like_dom_sf"/>
</dbReference>
<feature type="region of interest" description="Disordered" evidence="1">
    <location>
        <begin position="405"/>
        <end position="424"/>
    </location>
</feature>
<feature type="transmembrane region" description="Helical" evidence="2">
    <location>
        <begin position="1089"/>
        <end position="1109"/>
    </location>
</feature>
<evidence type="ECO:0000313" key="4">
    <source>
        <dbReference type="EMBL" id="KAB1642743.1"/>
    </source>
</evidence>
<feature type="signal peptide" evidence="3">
    <location>
        <begin position="1"/>
        <end position="37"/>
    </location>
</feature>
<proteinExistence type="predicted"/>
<name>A0A7J5BA89_9MICO</name>
<comment type="caution">
    <text evidence="4">The sequence shown here is derived from an EMBL/GenBank/DDBJ whole genome shotgun (WGS) entry which is preliminary data.</text>
</comment>
<keyword evidence="5" id="KW-1185">Reference proteome</keyword>
<gene>
    <name evidence="4" type="ORF">F8O05_09835</name>
</gene>
<feature type="compositionally biased region" description="Acidic residues" evidence="1">
    <location>
        <begin position="408"/>
        <end position="418"/>
    </location>
</feature>
<protein>
    <recommendedName>
        <fullName evidence="6">YncE family protein</fullName>
    </recommendedName>
</protein>
<dbReference type="PANTHER" id="PTHR47197:SF3">
    <property type="entry name" value="DIHYDRO-HEME D1 DEHYDROGENASE"/>
    <property type="match status" value="1"/>
</dbReference>
<dbReference type="PANTHER" id="PTHR47197">
    <property type="entry name" value="PROTEIN NIRF"/>
    <property type="match status" value="1"/>
</dbReference>